<evidence type="ECO:0000313" key="1">
    <source>
        <dbReference type="EMBL" id="MFC5567777.1"/>
    </source>
</evidence>
<accession>A0ABW0SG49</accession>
<dbReference type="RefSeq" id="WP_209842720.1">
    <property type="nucleotide sequence ID" value="NZ_JAGGJP010000018.1"/>
</dbReference>
<dbReference type="EMBL" id="JBHSNA010000019">
    <property type="protein sequence ID" value="MFC5567777.1"/>
    <property type="molecule type" value="Genomic_DNA"/>
</dbReference>
<gene>
    <name evidence="1" type="ORF">ACFPOC_15295</name>
</gene>
<proteinExistence type="predicted"/>
<organism evidence="1 2">
    <name type="scientific">Rubellimicrobium aerolatum</name>
    <dbReference type="NCBI Taxonomy" id="490979"/>
    <lineage>
        <taxon>Bacteria</taxon>
        <taxon>Pseudomonadati</taxon>
        <taxon>Pseudomonadota</taxon>
        <taxon>Alphaproteobacteria</taxon>
        <taxon>Rhodobacterales</taxon>
        <taxon>Roseobacteraceae</taxon>
        <taxon>Rubellimicrobium</taxon>
    </lineage>
</organism>
<evidence type="ECO:0000313" key="2">
    <source>
        <dbReference type="Proteomes" id="UP001596056"/>
    </source>
</evidence>
<comment type="caution">
    <text evidence="1">The sequence shown here is derived from an EMBL/GenBank/DDBJ whole genome shotgun (WGS) entry which is preliminary data.</text>
</comment>
<sequence length="71" mass="7476">MTRLDELDTLHRQGSAYALIAARTGFSGTARALEAMLRAIEAERALILSQDALADGSAQEPARPKAGHATA</sequence>
<reference evidence="2" key="1">
    <citation type="journal article" date="2019" name="Int. J. Syst. Evol. Microbiol.">
        <title>The Global Catalogue of Microorganisms (GCM) 10K type strain sequencing project: providing services to taxonomists for standard genome sequencing and annotation.</title>
        <authorList>
            <consortium name="The Broad Institute Genomics Platform"/>
            <consortium name="The Broad Institute Genome Sequencing Center for Infectious Disease"/>
            <person name="Wu L."/>
            <person name="Ma J."/>
        </authorList>
    </citation>
    <scope>NUCLEOTIDE SEQUENCE [LARGE SCALE GENOMIC DNA]</scope>
    <source>
        <strain evidence="2">KACC 11588</strain>
    </source>
</reference>
<protein>
    <submittedName>
        <fullName evidence="1">Uncharacterized protein</fullName>
    </submittedName>
</protein>
<dbReference type="Proteomes" id="UP001596056">
    <property type="component" value="Unassembled WGS sequence"/>
</dbReference>
<name>A0ABW0SG49_9RHOB</name>
<keyword evidence="2" id="KW-1185">Reference proteome</keyword>